<dbReference type="InterPro" id="IPR050155">
    <property type="entry name" value="HAD-like_hydrolase_sf"/>
</dbReference>
<dbReference type="Pfam" id="PF13419">
    <property type="entry name" value="HAD_2"/>
    <property type="match status" value="1"/>
</dbReference>
<reference evidence="1" key="1">
    <citation type="submission" date="2020-10" db="EMBL/GenBank/DDBJ databases">
        <authorList>
            <person name="Gilroy R."/>
        </authorList>
    </citation>
    <scope>NUCLEOTIDE SEQUENCE</scope>
    <source>
        <strain evidence="1">ChiSjej1B19-3389</strain>
    </source>
</reference>
<reference evidence="1" key="2">
    <citation type="journal article" date="2021" name="PeerJ">
        <title>Extensive microbial diversity within the chicken gut microbiome revealed by metagenomics and culture.</title>
        <authorList>
            <person name="Gilroy R."/>
            <person name="Ravi A."/>
            <person name="Getino M."/>
            <person name="Pursley I."/>
            <person name="Horton D.L."/>
            <person name="Alikhan N.F."/>
            <person name="Baker D."/>
            <person name="Gharbi K."/>
            <person name="Hall N."/>
            <person name="Watson M."/>
            <person name="Adriaenssens E.M."/>
            <person name="Foster-Nyarko E."/>
            <person name="Jarju S."/>
            <person name="Secka A."/>
            <person name="Antonio M."/>
            <person name="Oren A."/>
            <person name="Chaudhuri R.R."/>
            <person name="La Ragione R."/>
            <person name="Hildebrand F."/>
            <person name="Pallen M.J."/>
        </authorList>
    </citation>
    <scope>NUCLEOTIDE SEQUENCE</scope>
    <source>
        <strain evidence="1">ChiSjej1B19-3389</strain>
    </source>
</reference>
<evidence type="ECO:0000313" key="2">
    <source>
        <dbReference type="Proteomes" id="UP000886787"/>
    </source>
</evidence>
<dbReference type="InterPro" id="IPR023198">
    <property type="entry name" value="PGP-like_dom2"/>
</dbReference>
<organism evidence="1 2">
    <name type="scientific">Candidatus Scatavimonas merdigallinarum</name>
    <dbReference type="NCBI Taxonomy" id="2840914"/>
    <lineage>
        <taxon>Bacteria</taxon>
        <taxon>Bacillati</taxon>
        <taxon>Bacillota</taxon>
        <taxon>Clostridia</taxon>
        <taxon>Eubacteriales</taxon>
        <taxon>Oscillospiraceae</taxon>
        <taxon>Oscillospiraceae incertae sedis</taxon>
        <taxon>Candidatus Scatavimonas</taxon>
    </lineage>
</organism>
<dbReference type="InterPro" id="IPR023214">
    <property type="entry name" value="HAD_sf"/>
</dbReference>
<dbReference type="Gene3D" id="1.10.150.240">
    <property type="entry name" value="Putative phosphatase, domain 2"/>
    <property type="match status" value="1"/>
</dbReference>
<sequence>MYQSVIFDLDGTLVNSLYDLAGSMNRALVVYGLPAHPVISYKQFVGNGRAQLVRRAIGAERLSEQLVEKVTQFFNQDYAVHCMDQTKPYDGILPMLCSLQEKGVQIGVLSNKPDAFVQEMIKKLFPGVSFSAVWGKREGFAPKPDCASVYAMLKELSCEKQACLYVGDSDVDVYLARDAALAFCGVQWGFRGEQELLAAGAQATVQTPEDLLQFIVNGW</sequence>
<dbReference type="GO" id="GO:0008967">
    <property type="term" value="F:phosphoglycolate phosphatase activity"/>
    <property type="evidence" value="ECO:0007669"/>
    <property type="project" value="TreeGrafter"/>
</dbReference>
<dbReference type="Gene3D" id="3.40.50.1000">
    <property type="entry name" value="HAD superfamily/HAD-like"/>
    <property type="match status" value="1"/>
</dbReference>
<accession>A0A9D1CV64</accession>
<dbReference type="SUPFAM" id="SSF56784">
    <property type="entry name" value="HAD-like"/>
    <property type="match status" value="1"/>
</dbReference>
<keyword evidence="1" id="KW-0378">Hydrolase</keyword>
<proteinExistence type="predicted"/>
<dbReference type="InterPro" id="IPR041492">
    <property type="entry name" value="HAD_2"/>
</dbReference>
<dbReference type="GO" id="GO:0005829">
    <property type="term" value="C:cytosol"/>
    <property type="evidence" value="ECO:0007669"/>
    <property type="project" value="TreeGrafter"/>
</dbReference>
<dbReference type="InterPro" id="IPR036412">
    <property type="entry name" value="HAD-like_sf"/>
</dbReference>
<protein>
    <submittedName>
        <fullName evidence="1">HAD family hydrolase</fullName>
    </submittedName>
</protein>
<comment type="caution">
    <text evidence="1">The sequence shown here is derived from an EMBL/GenBank/DDBJ whole genome shotgun (WGS) entry which is preliminary data.</text>
</comment>
<dbReference type="AlphaFoldDB" id="A0A9D1CV64"/>
<dbReference type="SFLD" id="SFLDS00003">
    <property type="entry name" value="Haloacid_Dehalogenase"/>
    <property type="match status" value="1"/>
</dbReference>
<name>A0A9D1CV64_9FIRM</name>
<dbReference type="NCBIfam" id="TIGR01549">
    <property type="entry name" value="HAD-SF-IA-v1"/>
    <property type="match status" value="1"/>
</dbReference>
<dbReference type="PANTHER" id="PTHR43434:SF1">
    <property type="entry name" value="PHOSPHOGLYCOLATE PHOSPHATASE"/>
    <property type="match status" value="1"/>
</dbReference>
<gene>
    <name evidence="1" type="ORF">IAD32_08290</name>
</gene>
<dbReference type="SFLD" id="SFLDG01129">
    <property type="entry name" value="C1.5:_HAD__Beta-PGM__Phosphata"/>
    <property type="match status" value="1"/>
</dbReference>
<dbReference type="EMBL" id="DVFW01000043">
    <property type="protein sequence ID" value="HIQ81263.1"/>
    <property type="molecule type" value="Genomic_DNA"/>
</dbReference>
<dbReference type="PANTHER" id="PTHR43434">
    <property type="entry name" value="PHOSPHOGLYCOLATE PHOSPHATASE"/>
    <property type="match status" value="1"/>
</dbReference>
<dbReference type="GO" id="GO:0006281">
    <property type="term" value="P:DNA repair"/>
    <property type="evidence" value="ECO:0007669"/>
    <property type="project" value="TreeGrafter"/>
</dbReference>
<dbReference type="InterPro" id="IPR006439">
    <property type="entry name" value="HAD-SF_hydro_IA"/>
</dbReference>
<dbReference type="Proteomes" id="UP000886787">
    <property type="component" value="Unassembled WGS sequence"/>
</dbReference>
<evidence type="ECO:0000313" key="1">
    <source>
        <dbReference type="EMBL" id="HIQ81263.1"/>
    </source>
</evidence>